<dbReference type="InterPro" id="IPR050169">
    <property type="entry name" value="Krueppel_C2H2_ZnF"/>
</dbReference>
<evidence type="ECO:0000313" key="2">
    <source>
        <dbReference type="Proteomes" id="UP000694863"/>
    </source>
</evidence>
<dbReference type="RefSeq" id="XP_030743341.2">
    <property type="nucleotide sequence ID" value="XM_030887481.2"/>
</dbReference>
<dbReference type="CDD" id="cd07765">
    <property type="entry name" value="KRAB_A-box"/>
    <property type="match status" value="1"/>
</dbReference>
<dbReference type="Gene3D" id="6.10.140.140">
    <property type="match status" value="1"/>
</dbReference>
<name>A0ABM1VLW7_ECHTE</name>
<accession>A0ABM1VLW7</accession>
<reference evidence="3" key="1">
    <citation type="submission" date="2025-08" db="UniProtKB">
        <authorList>
            <consortium name="RefSeq"/>
        </authorList>
    </citation>
    <scope>IDENTIFICATION</scope>
</reference>
<gene>
    <name evidence="3" type="primary">LOC115871970</name>
</gene>
<dbReference type="PANTHER" id="PTHR23232">
    <property type="entry name" value="KRAB DOMAIN C2H2 ZINC FINGER"/>
    <property type="match status" value="1"/>
</dbReference>
<dbReference type="PROSITE" id="PS50805">
    <property type="entry name" value="KRAB"/>
    <property type="match status" value="1"/>
</dbReference>
<dbReference type="PANTHER" id="PTHR23232:SF163">
    <property type="entry name" value="ZINC FINGER PROTEIN 589"/>
    <property type="match status" value="1"/>
</dbReference>
<dbReference type="InterPro" id="IPR001909">
    <property type="entry name" value="KRAB"/>
</dbReference>
<sequence length="100" mass="11403">MLSDRRTGRILPSKNREDMDTVMKLAKGLSSSDTDWPPGQKQKSHILEPVTFQDVAVVFSEAEWKTLSSEQKNLFREVMLESYRNLLSVGEDVLPLSSLY</sequence>
<protein>
    <submittedName>
        <fullName evidence="3">Zinc finger protein 343-like</fullName>
    </submittedName>
</protein>
<organism evidence="2 3">
    <name type="scientific">Echinops telfairi</name>
    <name type="common">Lesser hedgehog tenrec</name>
    <dbReference type="NCBI Taxonomy" id="9371"/>
    <lineage>
        <taxon>Eukaryota</taxon>
        <taxon>Metazoa</taxon>
        <taxon>Chordata</taxon>
        <taxon>Craniata</taxon>
        <taxon>Vertebrata</taxon>
        <taxon>Euteleostomi</taxon>
        <taxon>Mammalia</taxon>
        <taxon>Eutheria</taxon>
        <taxon>Afrotheria</taxon>
        <taxon>Tenrecidae</taxon>
        <taxon>Tenrecinae</taxon>
        <taxon>Echinops</taxon>
    </lineage>
</organism>
<evidence type="ECO:0000259" key="1">
    <source>
        <dbReference type="PROSITE" id="PS50805"/>
    </source>
</evidence>
<dbReference type="Proteomes" id="UP000694863">
    <property type="component" value="Unplaced"/>
</dbReference>
<dbReference type="GeneID" id="115871970"/>
<dbReference type="SUPFAM" id="SSF109640">
    <property type="entry name" value="KRAB domain (Kruppel-associated box)"/>
    <property type="match status" value="1"/>
</dbReference>
<keyword evidence="2" id="KW-1185">Reference proteome</keyword>
<dbReference type="Pfam" id="PF01352">
    <property type="entry name" value="KRAB"/>
    <property type="match status" value="1"/>
</dbReference>
<dbReference type="InterPro" id="IPR036051">
    <property type="entry name" value="KRAB_dom_sf"/>
</dbReference>
<feature type="domain" description="KRAB" evidence="1">
    <location>
        <begin position="50"/>
        <end position="100"/>
    </location>
</feature>
<dbReference type="SMART" id="SM00349">
    <property type="entry name" value="KRAB"/>
    <property type="match status" value="1"/>
</dbReference>
<proteinExistence type="predicted"/>
<evidence type="ECO:0000313" key="3">
    <source>
        <dbReference type="RefSeq" id="XP_030743341.2"/>
    </source>
</evidence>